<dbReference type="EMBL" id="JASZZN010000003">
    <property type="protein sequence ID" value="MDM4014673.1"/>
    <property type="molecule type" value="Genomic_DNA"/>
</dbReference>
<accession>A0ABT7PDV8</accession>
<protein>
    <recommendedName>
        <fullName evidence="3">DUF1018 domain-containing protein</fullName>
    </recommendedName>
</protein>
<organism evidence="1 2">
    <name type="scientific">Roseiconus lacunae</name>
    <dbReference type="NCBI Taxonomy" id="2605694"/>
    <lineage>
        <taxon>Bacteria</taxon>
        <taxon>Pseudomonadati</taxon>
        <taxon>Planctomycetota</taxon>
        <taxon>Planctomycetia</taxon>
        <taxon>Pirellulales</taxon>
        <taxon>Pirellulaceae</taxon>
        <taxon>Roseiconus</taxon>
    </lineage>
</organism>
<name>A0ABT7PDV8_9BACT</name>
<evidence type="ECO:0000313" key="1">
    <source>
        <dbReference type="EMBL" id="MDM4014673.1"/>
    </source>
</evidence>
<sequence>MPEFKEQIITLLQSEFPGRTIDGLICRPDEARIFCDKLRNVIGSSRLPDVIPLKSLLNIRKSKSCPTGLKGKGQRRVLATELRRIGCGLSPDGFRDVLVNAHVDMYKDQTVDTMLCHPTESKGLCDFVRRKTGQDVLTDEFILSTLMNVRKSQ</sequence>
<gene>
    <name evidence="1" type="ORF">QTN89_04465</name>
</gene>
<dbReference type="RefSeq" id="WP_289162353.1">
    <property type="nucleotide sequence ID" value="NZ_JASZZN010000003.1"/>
</dbReference>
<reference evidence="1 2" key="1">
    <citation type="submission" date="2023-06" db="EMBL/GenBank/DDBJ databases">
        <title>Roseiconus lacunae JC819 isolated from Gulf of Mannar region, Tamil Nadu.</title>
        <authorList>
            <person name="Pk S."/>
            <person name="Ch S."/>
            <person name="Ch V.R."/>
        </authorList>
    </citation>
    <scope>NUCLEOTIDE SEQUENCE [LARGE SCALE GENOMIC DNA]</scope>
    <source>
        <strain evidence="1 2">JC819</strain>
    </source>
</reference>
<keyword evidence="2" id="KW-1185">Reference proteome</keyword>
<proteinExistence type="predicted"/>
<evidence type="ECO:0008006" key="3">
    <source>
        <dbReference type="Google" id="ProtNLM"/>
    </source>
</evidence>
<evidence type="ECO:0000313" key="2">
    <source>
        <dbReference type="Proteomes" id="UP001239462"/>
    </source>
</evidence>
<comment type="caution">
    <text evidence="1">The sequence shown here is derived from an EMBL/GenBank/DDBJ whole genome shotgun (WGS) entry which is preliminary data.</text>
</comment>
<dbReference type="Proteomes" id="UP001239462">
    <property type="component" value="Unassembled WGS sequence"/>
</dbReference>